<dbReference type="EMBL" id="MU252029">
    <property type="protein sequence ID" value="KAG9228185.1"/>
    <property type="molecule type" value="Genomic_DNA"/>
</dbReference>
<evidence type="ECO:0000256" key="5">
    <source>
        <dbReference type="ARBA" id="ARBA00022856"/>
    </source>
</evidence>
<dbReference type="PANTHER" id="PTHR22601">
    <property type="entry name" value="ISP4 LIKE PROTEIN"/>
    <property type="match status" value="1"/>
</dbReference>
<sequence>MLLGGLFKRSKGAEGSSSDEGISSGIDSRHSPGNVEADLRAFQVEHKWDPNLPEETIQTVADALNVDDVEKKVAVEVHLLEEDSPYPEVRAAVRNYDEDVPANTVRAWVLGLLWTTIGSAVNTLFSLRNPSIALTPVVTLLLSYPFGFAWTYVMPKRKFKTFGYTWTLNNGPFNQKEHAIIVIMANASFGGTFAYSTDVLLAQQVYYGQYFGWGYQLCLILTCQMLGLGLAGLSRRWLVEPAAMIWPSNLITTTMFETIHTRTTPDALKLSGWKIGRYKWFLVVMTGIFVWEWFPLWIAPFLATFAFACWAAPNNVTVNQLFGGQTGLGLIPLTFDWSVITAFILSPLVYPFHAIANTMIGVLLFTMITCIGIHYTGALYSEFLPMSTGGSFDNTGAAYNVSKILTPEYLLDPEKYAAYSPLFLSTTFSLAYGLSFAAIISVVVHTYLYHGTEIWSKIRASRTDGADVHMKMMAKYPDSPIWWYGISAAVFVALGFVTCLCWDTHLTWWAFIISLLIASFFYLPIGIVQATTNVQLGLNVITEFIIGYMQPGRPLAMMMFKMYGYITCYQGLYFTQDMKLAHYMKVPQRVTFWAQFVAVIWSCFVQTAVLNWALGAIDNVCDPDQADNYTCPQAHVFFTASIIWGVIGPERIFGNDGIYNCMLWFFLIGAICPVLVWLAARKWPKSHLRYVNTPIIFGGTAYIPPATIMTYASWGFVGTMFNKVIKGRHPGWWTEYNYITSAALDSGTIICVLLIFFALQLPGLVEGPKWWGGFGGGFQDNGDWNAVVQKTLVNGTFGPSSWK</sequence>
<evidence type="ECO:0000256" key="7">
    <source>
        <dbReference type="ARBA" id="ARBA00022989"/>
    </source>
</evidence>
<accession>A0A9P7Y840</accession>
<feature type="region of interest" description="Disordered" evidence="9">
    <location>
        <begin position="8"/>
        <end position="33"/>
    </location>
</feature>
<keyword evidence="12" id="KW-1185">Reference proteome</keyword>
<feature type="transmembrane region" description="Helical" evidence="10">
    <location>
        <begin position="107"/>
        <end position="127"/>
    </location>
</feature>
<dbReference type="GO" id="GO:0035673">
    <property type="term" value="F:oligopeptide transmembrane transporter activity"/>
    <property type="evidence" value="ECO:0007669"/>
    <property type="project" value="InterPro"/>
</dbReference>
<feature type="transmembrane region" description="Helical" evidence="10">
    <location>
        <begin position="430"/>
        <end position="449"/>
    </location>
</feature>
<feature type="transmembrane region" description="Helical" evidence="10">
    <location>
        <begin position="362"/>
        <end position="380"/>
    </location>
</feature>
<feature type="transmembrane region" description="Helical" evidence="10">
    <location>
        <begin position="592"/>
        <end position="614"/>
    </location>
</feature>
<keyword evidence="6" id="KW-0653">Protein transport</keyword>
<feature type="transmembrane region" description="Helical" evidence="10">
    <location>
        <begin position="690"/>
        <end position="716"/>
    </location>
</feature>
<dbReference type="GO" id="GO:0016020">
    <property type="term" value="C:membrane"/>
    <property type="evidence" value="ECO:0007669"/>
    <property type="project" value="UniProtKB-SubCell"/>
</dbReference>
<feature type="transmembrane region" description="Helical" evidence="10">
    <location>
        <begin position="179"/>
        <end position="201"/>
    </location>
</feature>
<dbReference type="NCBIfam" id="TIGR00727">
    <property type="entry name" value="ISP4_OPT"/>
    <property type="match status" value="1"/>
</dbReference>
<comment type="subcellular location">
    <subcellularLocation>
        <location evidence="1">Membrane</location>
        <topology evidence="1">Multi-pass membrane protein</topology>
    </subcellularLocation>
</comment>
<evidence type="ECO:0000313" key="12">
    <source>
        <dbReference type="Proteomes" id="UP000824998"/>
    </source>
</evidence>
<feature type="transmembrane region" description="Helical" evidence="10">
    <location>
        <begin position="213"/>
        <end position="233"/>
    </location>
</feature>
<evidence type="ECO:0000256" key="8">
    <source>
        <dbReference type="ARBA" id="ARBA00023136"/>
    </source>
</evidence>
<gene>
    <name evidence="11" type="ORF">BJ875DRAFT_258973</name>
</gene>
<dbReference type="InterPro" id="IPR004813">
    <property type="entry name" value="OPT"/>
</dbReference>
<feature type="transmembrane region" description="Helical" evidence="10">
    <location>
        <begin position="481"/>
        <end position="500"/>
    </location>
</feature>
<organism evidence="11 12">
    <name type="scientific">Amylocarpus encephaloides</name>
    <dbReference type="NCBI Taxonomy" id="45428"/>
    <lineage>
        <taxon>Eukaryota</taxon>
        <taxon>Fungi</taxon>
        <taxon>Dikarya</taxon>
        <taxon>Ascomycota</taxon>
        <taxon>Pezizomycotina</taxon>
        <taxon>Leotiomycetes</taxon>
        <taxon>Helotiales</taxon>
        <taxon>Helotiales incertae sedis</taxon>
        <taxon>Amylocarpus</taxon>
    </lineage>
</organism>
<dbReference type="Proteomes" id="UP000824998">
    <property type="component" value="Unassembled WGS sequence"/>
</dbReference>
<dbReference type="InterPro" id="IPR004648">
    <property type="entry name" value="Oligpept_transpt"/>
</dbReference>
<evidence type="ECO:0000256" key="3">
    <source>
        <dbReference type="ARBA" id="ARBA00022448"/>
    </source>
</evidence>
<evidence type="ECO:0000256" key="4">
    <source>
        <dbReference type="ARBA" id="ARBA00022692"/>
    </source>
</evidence>
<proteinExistence type="inferred from homology"/>
<name>A0A9P7Y840_9HELO</name>
<dbReference type="OrthoDB" id="9986677at2759"/>
<dbReference type="NCBIfam" id="TIGR00728">
    <property type="entry name" value="OPT_sfam"/>
    <property type="match status" value="1"/>
</dbReference>
<keyword evidence="8 10" id="KW-0472">Membrane</keyword>
<keyword evidence="5" id="KW-0571">Peptide transport</keyword>
<comment type="caution">
    <text evidence="11">The sequence shown here is derived from an EMBL/GenBank/DDBJ whole genome shotgun (WGS) entry which is preliminary data.</text>
</comment>
<keyword evidence="7 10" id="KW-1133">Transmembrane helix</keyword>
<reference evidence="11" key="1">
    <citation type="journal article" date="2021" name="IMA Fungus">
        <title>Genomic characterization of three marine fungi, including Emericellopsis atlantica sp. nov. with signatures of a generalist lifestyle and marine biomass degradation.</title>
        <authorList>
            <person name="Hagestad O.C."/>
            <person name="Hou L."/>
            <person name="Andersen J.H."/>
            <person name="Hansen E.H."/>
            <person name="Altermark B."/>
            <person name="Li C."/>
            <person name="Kuhnert E."/>
            <person name="Cox R.J."/>
            <person name="Crous P.W."/>
            <person name="Spatafora J.W."/>
            <person name="Lail K."/>
            <person name="Amirebrahimi M."/>
            <person name="Lipzen A."/>
            <person name="Pangilinan J."/>
            <person name="Andreopoulos W."/>
            <person name="Hayes R.D."/>
            <person name="Ng V."/>
            <person name="Grigoriev I.V."/>
            <person name="Jackson S.A."/>
            <person name="Sutton T.D.S."/>
            <person name="Dobson A.D.W."/>
            <person name="Rama T."/>
        </authorList>
    </citation>
    <scope>NUCLEOTIDE SEQUENCE</scope>
    <source>
        <strain evidence="11">TRa018bII</strain>
    </source>
</reference>
<feature type="transmembrane region" description="Helical" evidence="10">
    <location>
        <begin position="328"/>
        <end position="350"/>
    </location>
</feature>
<feature type="transmembrane region" description="Helical" evidence="10">
    <location>
        <begin position="506"/>
        <end position="523"/>
    </location>
</feature>
<evidence type="ECO:0000256" key="2">
    <source>
        <dbReference type="ARBA" id="ARBA00008807"/>
    </source>
</evidence>
<protein>
    <submittedName>
        <fullName evidence="11">Sexual differentiation process protein isp4</fullName>
    </submittedName>
</protein>
<evidence type="ECO:0000313" key="11">
    <source>
        <dbReference type="EMBL" id="KAG9228185.1"/>
    </source>
</evidence>
<feature type="compositionally biased region" description="Low complexity" evidence="9">
    <location>
        <begin position="14"/>
        <end position="26"/>
    </location>
</feature>
<feature type="transmembrane region" description="Helical" evidence="10">
    <location>
        <begin position="736"/>
        <end position="759"/>
    </location>
</feature>
<dbReference type="Pfam" id="PF03169">
    <property type="entry name" value="OPT"/>
    <property type="match status" value="1"/>
</dbReference>
<feature type="transmembrane region" description="Helical" evidence="10">
    <location>
        <begin position="657"/>
        <end position="678"/>
    </location>
</feature>
<comment type="similarity">
    <text evidence="2">Belongs to the oligopeptide OPT transporter family.</text>
</comment>
<evidence type="ECO:0000256" key="6">
    <source>
        <dbReference type="ARBA" id="ARBA00022927"/>
    </source>
</evidence>
<keyword evidence="3" id="KW-0813">Transport</keyword>
<evidence type="ECO:0000256" key="10">
    <source>
        <dbReference type="SAM" id="Phobius"/>
    </source>
</evidence>
<feature type="transmembrane region" description="Helical" evidence="10">
    <location>
        <begin position="133"/>
        <end position="153"/>
    </location>
</feature>
<dbReference type="GO" id="GO:0015031">
    <property type="term" value="P:protein transport"/>
    <property type="evidence" value="ECO:0007669"/>
    <property type="project" value="UniProtKB-KW"/>
</dbReference>
<evidence type="ECO:0000256" key="9">
    <source>
        <dbReference type="SAM" id="MobiDB-lite"/>
    </source>
</evidence>
<dbReference type="AlphaFoldDB" id="A0A9P7Y840"/>
<feature type="transmembrane region" description="Helical" evidence="10">
    <location>
        <begin position="280"/>
        <end position="308"/>
    </location>
</feature>
<keyword evidence="4 10" id="KW-0812">Transmembrane</keyword>
<evidence type="ECO:0000256" key="1">
    <source>
        <dbReference type="ARBA" id="ARBA00004141"/>
    </source>
</evidence>